<protein>
    <submittedName>
        <fullName evidence="1">Uncharacterized protein</fullName>
    </submittedName>
</protein>
<organism evidence="1 2">
    <name type="scientific">Diversispora epigaea</name>
    <dbReference type="NCBI Taxonomy" id="1348612"/>
    <lineage>
        <taxon>Eukaryota</taxon>
        <taxon>Fungi</taxon>
        <taxon>Fungi incertae sedis</taxon>
        <taxon>Mucoromycota</taxon>
        <taxon>Glomeromycotina</taxon>
        <taxon>Glomeromycetes</taxon>
        <taxon>Diversisporales</taxon>
        <taxon>Diversisporaceae</taxon>
        <taxon>Diversispora</taxon>
    </lineage>
</organism>
<sequence length="108" mass="12369">MIQIFGSDIGRLHQYSIEIYNTSNTSTSRKRPLFIIQSKSGQNKYFAFFETEIGSGAYRSIKTLLGILIPIWKNTSPILKEGDTINVMSTYCLLNEKEKVLKPNNQYL</sequence>
<dbReference type="EMBL" id="PQFF01000130">
    <property type="protein sequence ID" value="RHZ80125.1"/>
    <property type="molecule type" value="Genomic_DNA"/>
</dbReference>
<evidence type="ECO:0000313" key="1">
    <source>
        <dbReference type="EMBL" id="RHZ80125.1"/>
    </source>
</evidence>
<dbReference type="Proteomes" id="UP000266861">
    <property type="component" value="Unassembled WGS sequence"/>
</dbReference>
<comment type="caution">
    <text evidence="1">The sequence shown here is derived from an EMBL/GenBank/DDBJ whole genome shotgun (WGS) entry which is preliminary data.</text>
</comment>
<dbReference type="AlphaFoldDB" id="A0A397IVS9"/>
<name>A0A397IVS9_9GLOM</name>
<proteinExistence type="predicted"/>
<dbReference type="OrthoDB" id="2444524at2759"/>
<keyword evidence="2" id="KW-1185">Reference proteome</keyword>
<accession>A0A397IVS9</accession>
<gene>
    <name evidence="1" type="ORF">Glove_139g356</name>
</gene>
<evidence type="ECO:0000313" key="2">
    <source>
        <dbReference type="Proteomes" id="UP000266861"/>
    </source>
</evidence>
<reference evidence="1 2" key="1">
    <citation type="submission" date="2018-08" db="EMBL/GenBank/DDBJ databases">
        <title>Genome and evolution of the arbuscular mycorrhizal fungus Diversispora epigaea (formerly Glomus versiforme) and its bacterial endosymbionts.</title>
        <authorList>
            <person name="Sun X."/>
            <person name="Fei Z."/>
            <person name="Harrison M."/>
        </authorList>
    </citation>
    <scope>NUCLEOTIDE SEQUENCE [LARGE SCALE GENOMIC DNA]</scope>
    <source>
        <strain evidence="1 2">IT104</strain>
    </source>
</reference>